<comment type="caution">
    <text evidence="1">The sequence shown here is derived from an EMBL/GenBank/DDBJ whole genome shotgun (WGS) entry which is preliminary data.</text>
</comment>
<protein>
    <submittedName>
        <fullName evidence="1">Uncharacterized protein</fullName>
    </submittedName>
</protein>
<keyword evidence="2" id="KW-1185">Reference proteome</keyword>
<dbReference type="Proteomes" id="UP001207468">
    <property type="component" value="Unassembled WGS sequence"/>
</dbReference>
<accession>A0ACC0UG71</accession>
<reference evidence="1" key="1">
    <citation type="submission" date="2021-03" db="EMBL/GenBank/DDBJ databases">
        <title>Evolutionary priming and transition to the ectomycorrhizal habit in an iconic lineage of mushroom-forming fungi: is preadaptation a requirement?</title>
        <authorList>
            <consortium name="DOE Joint Genome Institute"/>
            <person name="Looney B.P."/>
            <person name="Miyauchi S."/>
            <person name="Morin E."/>
            <person name="Drula E."/>
            <person name="Courty P.E."/>
            <person name="Chicoki N."/>
            <person name="Fauchery L."/>
            <person name="Kohler A."/>
            <person name="Kuo A."/>
            <person name="LaButti K."/>
            <person name="Pangilinan J."/>
            <person name="Lipzen A."/>
            <person name="Riley R."/>
            <person name="Andreopoulos W."/>
            <person name="He G."/>
            <person name="Johnson J."/>
            <person name="Barry K.W."/>
            <person name="Grigoriev I.V."/>
            <person name="Nagy L."/>
            <person name="Hibbett D."/>
            <person name="Henrissat B."/>
            <person name="Matheny P.B."/>
            <person name="Labbe J."/>
            <person name="Martin A.F."/>
        </authorList>
    </citation>
    <scope>NUCLEOTIDE SEQUENCE</scope>
    <source>
        <strain evidence="1">BPL698</strain>
    </source>
</reference>
<organism evidence="1 2">
    <name type="scientific">Russula earlei</name>
    <dbReference type="NCBI Taxonomy" id="71964"/>
    <lineage>
        <taxon>Eukaryota</taxon>
        <taxon>Fungi</taxon>
        <taxon>Dikarya</taxon>
        <taxon>Basidiomycota</taxon>
        <taxon>Agaricomycotina</taxon>
        <taxon>Agaricomycetes</taxon>
        <taxon>Russulales</taxon>
        <taxon>Russulaceae</taxon>
        <taxon>Russula</taxon>
    </lineage>
</organism>
<evidence type="ECO:0000313" key="1">
    <source>
        <dbReference type="EMBL" id="KAI9510580.1"/>
    </source>
</evidence>
<sequence>MQDSEGYCCPITLVNALCERFGFESSNRKMHMQKTGRMVESVPPEQEQRGARRSATAIMCLRSVALLDKKTTTTISATAPKKRPNSTRSACNQAQGFPTPTNTHKPTGSPFPAIRGIVGPAPAGYVGAGVWLWVPSVPRHSATYRDCGGGSGTGTSSCLRRSNANRTRVKLKHVFWFTSPHGTVPCPCHAMRRRPPPKASNWLYVPGPGSPRGASASPRGAALPAREKESVGAVRDWKGAGAAAVDHKADHSWTTHALYGYGSRCATTVHITPTGPGSSPTNQNTPPPLPNEVDAETATLPPPSHHQNKCLFDITITAATNPRAHVNAWTVGKKREGRQGRERPRRPWRLSLTYPATAIPPHLTSTSLEGSKKIVCVM</sequence>
<dbReference type="EMBL" id="JAGFNK010000039">
    <property type="protein sequence ID" value="KAI9510580.1"/>
    <property type="molecule type" value="Genomic_DNA"/>
</dbReference>
<name>A0ACC0UG71_9AGAM</name>
<proteinExistence type="predicted"/>
<gene>
    <name evidence="1" type="ORF">F5148DRAFT_1147441</name>
</gene>
<evidence type="ECO:0000313" key="2">
    <source>
        <dbReference type="Proteomes" id="UP001207468"/>
    </source>
</evidence>